<name>A0A7C9DS71_OPUST</name>
<accession>A0A7C9DS71</accession>
<evidence type="ECO:0000313" key="1">
    <source>
        <dbReference type="EMBL" id="MBA4646785.1"/>
    </source>
</evidence>
<protein>
    <submittedName>
        <fullName evidence="1">Uncharacterized protein</fullName>
    </submittedName>
</protein>
<sequence length="102" mass="11588">MMMTTTVMHVCEKEVCLSYAGYECERGGTGRGRGVRERGGIRELSEDSSRRRVRKKCIILRLFVDFSGRRHLDLFPHGSGAKACGSRHPLGCRHQWLEGVHE</sequence>
<reference evidence="1" key="1">
    <citation type="journal article" date="2013" name="J. Plant Res.">
        <title>Effect of fungi and light on seed germination of three Opuntia species from semiarid lands of central Mexico.</title>
        <authorList>
            <person name="Delgado-Sanchez P."/>
            <person name="Jimenez-Bremont J.F."/>
            <person name="Guerrero-Gonzalez Mde L."/>
            <person name="Flores J."/>
        </authorList>
    </citation>
    <scope>NUCLEOTIDE SEQUENCE</scope>
    <source>
        <tissue evidence="1">Cladode</tissue>
    </source>
</reference>
<reference evidence="1" key="2">
    <citation type="submission" date="2020-07" db="EMBL/GenBank/DDBJ databases">
        <authorList>
            <person name="Vera ALvarez R."/>
            <person name="Arias-Moreno D.M."/>
            <person name="Jimenez-Jacinto V."/>
            <person name="Jimenez-Bremont J.F."/>
            <person name="Swaminathan K."/>
            <person name="Moose S.P."/>
            <person name="Guerrero-Gonzalez M.L."/>
            <person name="Marino-Ramirez L."/>
            <person name="Landsman D."/>
            <person name="Rodriguez-Kessler M."/>
            <person name="Delgado-Sanchez P."/>
        </authorList>
    </citation>
    <scope>NUCLEOTIDE SEQUENCE</scope>
    <source>
        <tissue evidence="1">Cladode</tissue>
    </source>
</reference>
<organism evidence="1">
    <name type="scientific">Opuntia streptacantha</name>
    <name type="common">Prickly pear cactus</name>
    <name type="synonym">Opuntia cardona</name>
    <dbReference type="NCBI Taxonomy" id="393608"/>
    <lineage>
        <taxon>Eukaryota</taxon>
        <taxon>Viridiplantae</taxon>
        <taxon>Streptophyta</taxon>
        <taxon>Embryophyta</taxon>
        <taxon>Tracheophyta</taxon>
        <taxon>Spermatophyta</taxon>
        <taxon>Magnoliopsida</taxon>
        <taxon>eudicotyledons</taxon>
        <taxon>Gunneridae</taxon>
        <taxon>Pentapetalae</taxon>
        <taxon>Caryophyllales</taxon>
        <taxon>Cactineae</taxon>
        <taxon>Cactaceae</taxon>
        <taxon>Opuntioideae</taxon>
        <taxon>Opuntia</taxon>
    </lineage>
</organism>
<dbReference type="EMBL" id="GISG01148021">
    <property type="protein sequence ID" value="MBA4646785.1"/>
    <property type="molecule type" value="Transcribed_RNA"/>
</dbReference>
<dbReference type="AlphaFoldDB" id="A0A7C9DS71"/>
<proteinExistence type="predicted"/>